<evidence type="ECO:0000313" key="8">
    <source>
        <dbReference type="EMBL" id="OAD65680.1"/>
    </source>
</evidence>
<dbReference type="SUPFAM" id="SSF57716">
    <property type="entry name" value="Glucocorticoid receptor-like (DNA-binding domain)"/>
    <property type="match status" value="1"/>
</dbReference>
<dbReference type="InParanoid" id="A0A163CUJ3"/>
<proteinExistence type="predicted"/>
<evidence type="ECO:0000256" key="2">
    <source>
        <dbReference type="ARBA" id="ARBA00022771"/>
    </source>
</evidence>
<evidence type="ECO:0000256" key="3">
    <source>
        <dbReference type="ARBA" id="ARBA00022833"/>
    </source>
</evidence>
<dbReference type="PROSITE" id="PS00344">
    <property type="entry name" value="GATA_ZN_FINGER_1"/>
    <property type="match status" value="1"/>
</dbReference>
<dbReference type="PANTHER" id="PTHR47172:SF24">
    <property type="entry name" value="GATA ZINC FINGER DOMAIN-CONTAINING PROTEIN 14-RELATED"/>
    <property type="match status" value="1"/>
</dbReference>
<evidence type="ECO:0000313" key="9">
    <source>
        <dbReference type="Proteomes" id="UP000077315"/>
    </source>
</evidence>
<dbReference type="GeneID" id="28993989"/>
<dbReference type="PROSITE" id="PS50114">
    <property type="entry name" value="GATA_ZN_FINGER_2"/>
    <property type="match status" value="1"/>
</dbReference>
<organism evidence="8 9">
    <name type="scientific">Phycomyces blakesleeanus (strain ATCC 8743b / DSM 1359 / FGSC 10004 / NBRC 33097 / NRRL 1555)</name>
    <dbReference type="NCBI Taxonomy" id="763407"/>
    <lineage>
        <taxon>Eukaryota</taxon>
        <taxon>Fungi</taxon>
        <taxon>Fungi incertae sedis</taxon>
        <taxon>Mucoromycota</taxon>
        <taxon>Mucoromycotina</taxon>
        <taxon>Mucoromycetes</taxon>
        <taxon>Mucorales</taxon>
        <taxon>Phycomycetaceae</taxon>
        <taxon>Phycomyces</taxon>
    </lineage>
</organism>
<dbReference type="GO" id="GO:0008270">
    <property type="term" value="F:zinc ion binding"/>
    <property type="evidence" value="ECO:0007669"/>
    <property type="project" value="UniProtKB-KW"/>
</dbReference>
<dbReference type="GO" id="GO:0043565">
    <property type="term" value="F:sequence-specific DNA binding"/>
    <property type="evidence" value="ECO:0007669"/>
    <property type="project" value="InterPro"/>
</dbReference>
<keyword evidence="2 6" id="KW-0863">Zinc-finger</keyword>
<evidence type="ECO:0000256" key="5">
    <source>
        <dbReference type="ARBA" id="ARBA00023163"/>
    </source>
</evidence>
<dbReference type="EMBL" id="KV441008">
    <property type="protein sequence ID" value="OAD65680.1"/>
    <property type="molecule type" value="Genomic_DNA"/>
</dbReference>
<keyword evidence="1" id="KW-0479">Metal-binding</keyword>
<accession>A0A163CUJ3</accession>
<gene>
    <name evidence="8" type="ORF">PHYBLDRAFT_153160</name>
</gene>
<dbReference type="OrthoDB" id="2162994at2759"/>
<keyword evidence="9" id="KW-1185">Reference proteome</keyword>
<dbReference type="PANTHER" id="PTHR47172">
    <property type="entry name" value="OS01G0976800 PROTEIN"/>
    <property type="match status" value="1"/>
</dbReference>
<feature type="domain" description="GATA-type" evidence="7">
    <location>
        <begin position="112"/>
        <end position="174"/>
    </location>
</feature>
<dbReference type="Gene3D" id="3.30.50.10">
    <property type="entry name" value="Erythroid Transcription Factor GATA-1, subunit A"/>
    <property type="match status" value="1"/>
</dbReference>
<dbReference type="Proteomes" id="UP000077315">
    <property type="component" value="Unassembled WGS sequence"/>
</dbReference>
<keyword evidence="4" id="KW-0805">Transcription regulation</keyword>
<keyword evidence="5" id="KW-0804">Transcription</keyword>
<dbReference type="InterPro" id="IPR000679">
    <property type="entry name" value="Znf_GATA"/>
</dbReference>
<dbReference type="Pfam" id="PF00320">
    <property type="entry name" value="GATA"/>
    <property type="match status" value="1"/>
</dbReference>
<protein>
    <submittedName>
        <fullName evidence="8">GATA-type zinc finger transcription factor</fullName>
    </submittedName>
</protein>
<keyword evidence="3" id="KW-0862">Zinc</keyword>
<evidence type="ECO:0000259" key="7">
    <source>
        <dbReference type="PROSITE" id="PS50114"/>
    </source>
</evidence>
<dbReference type="SMART" id="SM00401">
    <property type="entry name" value="ZnF_GATA"/>
    <property type="match status" value="1"/>
</dbReference>
<evidence type="ECO:0000256" key="6">
    <source>
        <dbReference type="PROSITE-ProRule" id="PRU00094"/>
    </source>
</evidence>
<evidence type="ECO:0000256" key="1">
    <source>
        <dbReference type="ARBA" id="ARBA00022723"/>
    </source>
</evidence>
<sequence length="201" mass="22447">MALVPSSLTSSVTRQTVPLPIIPTMHSTSLDLRHIHKDLDLVYNCTAQIQTSLLDSRSQNNTVNLPSLQELDSLIDSAGRMIRVLDDAKHLWSQSPTISSLQRHTKEIKSTTNTILQCHSCNSTQSPEWRKGPMGPRTLCNACGLIWAKLSRRQPMGPNKTQDRSNMAHLIHSRSVPIKKQRTKHTSSLKGNKHAISFLLS</sequence>
<evidence type="ECO:0000256" key="4">
    <source>
        <dbReference type="ARBA" id="ARBA00023015"/>
    </source>
</evidence>
<dbReference type="InterPro" id="IPR013088">
    <property type="entry name" value="Znf_NHR/GATA"/>
</dbReference>
<dbReference type="VEuPathDB" id="FungiDB:PHYBLDRAFT_153160"/>
<name>A0A163CUJ3_PHYB8</name>
<dbReference type="AlphaFoldDB" id="A0A163CUJ3"/>
<reference evidence="9" key="1">
    <citation type="submission" date="2015-06" db="EMBL/GenBank/DDBJ databases">
        <title>Expansion of signal transduction pathways in fungi by whole-genome duplication.</title>
        <authorList>
            <consortium name="DOE Joint Genome Institute"/>
            <person name="Corrochano L.M."/>
            <person name="Kuo A."/>
            <person name="Marcet-Houben M."/>
            <person name="Polaino S."/>
            <person name="Salamov A."/>
            <person name="Villalobos J.M."/>
            <person name="Alvarez M.I."/>
            <person name="Avalos J."/>
            <person name="Benito E.P."/>
            <person name="Benoit I."/>
            <person name="Burger G."/>
            <person name="Camino L.P."/>
            <person name="Canovas D."/>
            <person name="Cerda-Olmedo E."/>
            <person name="Cheng J.-F."/>
            <person name="Dominguez A."/>
            <person name="Elias M."/>
            <person name="Eslava A.P."/>
            <person name="Glaser F."/>
            <person name="Grimwood J."/>
            <person name="Gutierrez G."/>
            <person name="Heitman J."/>
            <person name="Henrissat B."/>
            <person name="Iturriaga E.A."/>
            <person name="Lang B.F."/>
            <person name="Lavin J.L."/>
            <person name="Lee S."/>
            <person name="Li W."/>
            <person name="Lindquist E."/>
            <person name="Lopez-Garcia S."/>
            <person name="Luque E.M."/>
            <person name="Marcos A.T."/>
            <person name="Martin J."/>
            <person name="McCluskey K."/>
            <person name="Medina H.R."/>
            <person name="Miralles-Duran A."/>
            <person name="Miyazaki A."/>
            <person name="Munoz-Torres E."/>
            <person name="Oguiza J.A."/>
            <person name="Ohm R."/>
            <person name="Olmedo M."/>
            <person name="Orejas M."/>
            <person name="Ortiz-Castellanos L."/>
            <person name="Pisabarro A.G."/>
            <person name="Rodriguez-Romero J."/>
            <person name="Ruiz-Herrera J."/>
            <person name="Ruiz-Vazquez R."/>
            <person name="Sanz C."/>
            <person name="Schackwitz W."/>
            <person name="Schmutz J."/>
            <person name="Shahriari M."/>
            <person name="Shelest E."/>
            <person name="Silva-Franco F."/>
            <person name="Soanes D."/>
            <person name="Syed K."/>
            <person name="Tagua V.G."/>
            <person name="Talbot N.J."/>
            <person name="Thon M."/>
            <person name="De vries R.P."/>
            <person name="Wiebenga A."/>
            <person name="Yadav J.S."/>
            <person name="Braun E.L."/>
            <person name="Baker S."/>
            <person name="Garre V."/>
            <person name="Horwitz B."/>
            <person name="Torres-Martinez S."/>
            <person name="Idnurm A."/>
            <person name="Herrera-Estrella A."/>
            <person name="Gabaldon T."/>
            <person name="Grigoriev I.V."/>
        </authorList>
    </citation>
    <scope>NUCLEOTIDE SEQUENCE [LARGE SCALE GENOMIC DNA]</scope>
    <source>
        <strain evidence="9">NRRL 1555(-)</strain>
    </source>
</reference>
<dbReference type="RefSeq" id="XP_018283720.1">
    <property type="nucleotide sequence ID" value="XM_018433083.1"/>
</dbReference>
<dbReference type="STRING" id="763407.A0A163CUJ3"/>
<dbReference type="GO" id="GO:0006355">
    <property type="term" value="P:regulation of DNA-templated transcription"/>
    <property type="evidence" value="ECO:0007669"/>
    <property type="project" value="InterPro"/>
</dbReference>
<dbReference type="CDD" id="cd00202">
    <property type="entry name" value="ZnF_GATA"/>
    <property type="match status" value="1"/>
</dbReference>